<dbReference type="GO" id="GO:0004523">
    <property type="term" value="F:RNA-DNA hybrid ribonuclease activity"/>
    <property type="evidence" value="ECO:0007669"/>
    <property type="project" value="InterPro"/>
</dbReference>
<reference evidence="2" key="2">
    <citation type="submission" date="2023-02" db="EMBL/GenBank/DDBJ databases">
        <authorList>
            <person name="Swenson N.G."/>
            <person name="Wegrzyn J.L."/>
            <person name="Mcevoy S.L."/>
        </authorList>
    </citation>
    <scope>NUCLEOTIDE SEQUENCE</scope>
    <source>
        <strain evidence="2">91603</strain>
        <tissue evidence="2">Leaf</tissue>
    </source>
</reference>
<gene>
    <name evidence="2" type="ORF">LWI28_012458</name>
</gene>
<dbReference type="AlphaFoldDB" id="A0AAD5ITW1"/>
<dbReference type="Proteomes" id="UP001064489">
    <property type="component" value="Chromosome 5"/>
</dbReference>
<proteinExistence type="predicted"/>
<protein>
    <recommendedName>
        <fullName evidence="1">RNase H type-1 domain-containing protein</fullName>
    </recommendedName>
</protein>
<dbReference type="SUPFAM" id="SSF53098">
    <property type="entry name" value="Ribonuclease H-like"/>
    <property type="match status" value="1"/>
</dbReference>
<evidence type="ECO:0000313" key="2">
    <source>
        <dbReference type="EMBL" id="KAI9177214.1"/>
    </source>
</evidence>
<evidence type="ECO:0000313" key="3">
    <source>
        <dbReference type="Proteomes" id="UP001064489"/>
    </source>
</evidence>
<dbReference type="Pfam" id="PF13456">
    <property type="entry name" value="RVT_3"/>
    <property type="match status" value="1"/>
</dbReference>
<dbReference type="InterPro" id="IPR036397">
    <property type="entry name" value="RNaseH_sf"/>
</dbReference>
<accession>A0AAD5ITW1</accession>
<reference evidence="2" key="1">
    <citation type="journal article" date="2022" name="Plant J.">
        <title>Strategies of tolerance reflected in two North American maple genomes.</title>
        <authorList>
            <person name="McEvoy S.L."/>
            <person name="Sezen U.U."/>
            <person name="Trouern-Trend A."/>
            <person name="McMahon S.M."/>
            <person name="Schaberg P.G."/>
            <person name="Yang J."/>
            <person name="Wegrzyn J.L."/>
            <person name="Swenson N.G."/>
        </authorList>
    </citation>
    <scope>NUCLEOTIDE SEQUENCE</scope>
    <source>
        <strain evidence="2">91603</strain>
    </source>
</reference>
<evidence type="ECO:0000259" key="1">
    <source>
        <dbReference type="Pfam" id="PF13456"/>
    </source>
</evidence>
<dbReference type="GO" id="GO:0003676">
    <property type="term" value="F:nucleic acid binding"/>
    <property type="evidence" value="ECO:0007669"/>
    <property type="project" value="InterPro"/>
</dbReference>
<dbReference type="InterPro" id="IPR002156">
    <property type="entry name" value="RNaseH_domain"/>
</dbReference>
<name>A0AAD5ITW1_ACENE</name>
<feature type="domain" description="RNase H type-1" evidence="1">
    <location>
        <begin position="19"/>
        <end position="80"/>
    </location>
</feature>
<keyword evidence="3" id="KW-1185">Reference proteome</keyword>
<comment type="caution">
    <text evidence="2">The sequence shown here is derived from an EMBL/GenBank/DDBJ whole genome shotgun (WGS) entry which is preliminary data.</text>
</comment>
<dbReference type="InterPro" id="IPR012337">
    <property type="entry name" value="RNaseH-like_sf"/>
</dbReference>
<dbReference type="EMBL" id="JAJSOW010000102">
    <property type="protein sequence ID" value="KAI9177214.1"/>
    <property type="molecule type" value="Genomic_DNA"/>
</dbReference>
<organism evidence="2 3">
    <name type="scientific">Acer negundo</name>
    <name type="common">Box elder</name>
    <dbReference type="NCBI Taxonomy" id="4023"/>
    <lineage>
        <taxon>Eukaryota</taxon>
        <taxon>Viridiplantae</taxon>
        <taxon>Streptophyta</taxon>
        <taxon>Embryophyta</taxon>
        <taxon>Tracheophyta</taxon>
        <taxon>Spermatophyta</taxon>
        <taxon>Magnoliopsida</taxon>
        <taxon>eudicotyledons</taxon>
        <taxon>Gunneridae</taxon>
        <taxon>Pentapetalae</taxon>
        <taxon>rosids</taxon>
        <taxon>malvids</taxon>
        <taxon>Sapindales</taxon>
        <taxon>Sapindaceae</taxon>
        <taxon>Hippocastanoideae</taxon>
        <taxon>Acereae</taxon>
        <taxon>Acer</taxon>
    </lineage>
</organism>
<dbReference type="Gene3D" id="3.30.420.10">
    <property type="entry name" value="Ribonuclease H-like superfamily/Ribonuclease H"/>
    <property type="match status" value="1"/>
</dbReference>
<sequence length="157" mass="17537">MAILKACQLYSSRNDLVNRPLMIISDSKIVVGWVSGNNLMNNSHEQCIGDIRSWLASFSFATVEFRPRSLNSFADTLAKKGLELGFNLQDIYPPSTPPEKVDVSLLLTLSIADHLLQSRRLLHRPPPPLRGAAMRTFLLKHEVSPPTPALPEEDHIL</sequence>